<evidence type="ECO:0000256" key="2">
    <source>
        <dbReference type="ARBA" id="ARBA00008974"/>
    </source>
</evidence>
<dbReference type="InterPro" id="IPR001248">
    <property type="entry name" value="Pur-cyt_permease"/>
</dbReference>
<feature type="transmembrane region" description="Helical" evidence="6">
    <location>
        <begin position="175"/>
        <end position="196"/>
    </location>
</feature>
<evidence type="ECO:0000256" key="5">
    <source>
        <dbReference type="ARBA" id="ARBA00023136"/>
    </source>
</evidence>
<dbReference type="GO" id="GO:0015205">
    <property type="term" value="F:nucleobase transmembrane transporter activity"/>
    <property type="evidence" value="ECO:0007669"/>
    <property type="project" value="TreeGrafter"/>
</dbReference>
<name>A0A8S2NQP8_9BILA</name>
<feature type="transmembrane region" description="Helical" evidence="6">
    <location>
        <begin position="84"/>
        <end position="108"/>
    </location>
</feature>
<evidence type="ECO:0000256" key="3">
    <source>
        <dbReference type="ARBA" id="ARBA00022692"/>
    </source>
</evidence>
<dbReference type="InterPro" id="IPR012681">
    <property type="entry name" value="NCS1"/>
</dbReference>
<evidence type="ECO:0000256" key="1">
    <source>
        <dbReference type="ARBA" id="ARBA00004141"/>
    </source>
</evidence>
<feature type="transmembrane region" description="Helical" evidence="6">
    <location>
        <begin position="330"/>
        <end position="349"/>
    </location>
</feature>
<keyword evidence="5 6" id="KW-0472">Membrane</keyword>
<dbReference type="PANTHER" id="PTHR30618:SF0">
    <property type="entry name" value="PURINE-URACIL PERMEASE NCS1"/>
    <property type="match status" value="1"/>
</dbReference>
<evidence type="ECO:0000313" key="9">
    <source>
        <dbReference type="Proteomes" id="UP000682733"/>
    </source>
</evidence>
<feature type="transmembrane region" description="Helical" evidence="6">
    <location>
        <begin position="203"/>
        <end position="224"/>
    </location>
</feature>
<evidence type="ECO:0000256" key="6">
    <source>
        <dbReference type="SAM" id="Phobius"/>
    </source>
</evidence>
<dbReference type="CDD" id="cd11482">
    <property type="entry name" value="SLC-NCS1sbd_NRT1-like"/>
    <property type="match status" value="1"/>
</dbReference>
<feature type="transmembrane region" description="Helical" evidence="6">
    <location>
        <begin position="51"/>
        <end position="78"/>
    </location>
</feature>
<feature type="transmembrane region" description="Helical" evidence="6">
    <location>
        <begin position="445"/>
        <end position="463"/>
    </location>
</feature>
<proteinExistence type="inferred from homology"/>
<feature type="transmembrane region" description="Helical" evidence="6">
    <location>
        <begin position="394"/>
        <end position="418"/>
    </location>
</feature>
<dbReference type="Proteomes" id="UP000677228">
    <property type="component" value="Unassembled WGS sequence"/>
</dbReference>
<organism evidence="8 9">
    <name type="scientific">Didymodactylos carnosus</name>
    <dbReference type="NCBI Taxonomy" id="1234261"/>
    <lineage>
        <taxon>Eukaryota</taxon>
        <taxon>Metazoa</taxon>
        <taxon>Spiralia</taxon>
        <taxon>Gnathifera</taxon>
        <taxon>Rotifera</taxon>
        <taxon>Eurotatoria</taxon>
        <taxon>Bdelloidea</taxon>
        <taxon>Philodinida</taxon>
        <taxon>Philodinidae</taxon>
        <taxon>Didymodactylos</taxon>
    </lineage>
</organism>
<dbReference type="EMBL" id="CAJOBA010035967">
    <property type="protein sequence ID" value="CAF4014317.1"/>
    <property type="molecule type" value="Genomic_DNA"/>
</dbReference>
<accession>A0A8S2NQP8</accession>
<sequence length="560" mass="62530">MVLLRASDKWAKLKKNIILEPYISSFAPSNRWSNKDLDPVPPHERTWTNPFYVICYWISDAFTISTWSMASSMIALGLTWKSAFAAIIIGHSIIAIPICLNGWSGAYLHVSFPVVTRASFGMIGNCFVVVSRGFLAIIWGAVQTYIGSECVRQMINAIWPSFRAFPNHLPASAQITSAGLLCFFIYFMIQLPFVLMPMRKIKWLFVVKTIVMPIATIAVLIWALKSAGGTGPVFAQPGTIHGFSKIAWAWLASLNSVLGNYATLSCNIGDFTRYAKKPGNTWVQAIIIPVAFSAFGLIGIIVSSASAIIYKDGVLWDPTVLIDHFDSRAAKFFVAFAFALATLGTNISANTISAANDFSAIFPKVFNIRRGSLIASLLAWICVPWYILNTAKGFLAFMGSYSVILGPIAGVMVSDFWLVRNIGRIDTRELYNPHGKYWYWKGWNWRGYVALICGFIINLPGFLNQIVPSIKVGGAIYIFYVGWLNSFLIGLVLYWILWKIWPAHEIGQAVLVDDIILSNHIRDVEMDGTKDRKDSVSDIDKRSIINMERKNSDIVKVEFF</sequence>
<keyword evidence="3 6" id="KW-0812">Transmembrane</keyword>
<evidence type="ECO:0000313" key="7">
    <source>
        <dbReference type="EMBL" id="CAF1204792.1"/>
    </source>
</evidence>
<keyword evidence="4 6" id="KW-1133">Transmembrane helix</keyword>
<dbReference type="EMBL" id="CAJNOK010014434">
    <property type="protein sequence ID" value="CAF1204792.1"/>
    <property type="molecule type" value="Genomic_DNA"/>
</dbReference>
<gene>
    <name evidence="7" type="ORF">OVA965_LOCUS24161</name>
    <name evidence="8" type="ORF">TMI583_LOCUS24881</name>
</gene>
<dbReference type="PANTHER" id="PTHR30618">
    <property type="entry name" value="NCS1 FAMILY PURINE/PYRIMIDINE TRANSPORTER"/>
    <property type="match status" value="1"/>
</dbReference>
<dbReference type="InterPro" id="IPR045225">
    <property type="entry name" value="Uracil/uridine/allantoin_perm"/>
</dbReference>
<dbReference type="Gene3D" id="1.10.4160.10">
    <property type="entry name" value="Hydantoin permease"/>
    <property type="match status" value="1"/>
</dbReference>
<dbReference type="Proteomes" id="UP000682733">
    <property type="component" value="Unassembled WGS sequence"/>
</dbReference>
<evidence type="ECO:0000313" key="8">
    <source>
        <dbReference type="EMBL" id="CAF4014317.1"/>
    </source>
</evidence>
<reference evidence="8" key="1">
    <citation type="submission" date="2021-02" db="EMBL/GenBank/DDBJ databases">
        <authorList>
            <person name="Nowell W R."/>
        </authorList>
    </citation>
    <scope>NUCLEOTIDE SEQUENCE</scope>
</reference>
<comment type="similarity">
    <text evidence="2">Belongs to the purine-cytosine permease (2.A.39) family.</text>
</comment>
<dbReference type="GO" id="GO:0005886">
    <property type="term" value="C:plasma membrane"/>
    <property type="evidence" value="ECO:0007669"/>
    <property type="project" value="TreeGrafter"/>
</dbReference>
<evidence type="ECO:0000256" key="4">
    <source>
        <dbReference type="ARBA" id="ARBA00022989"/>
    </source>
</evidence>
<feature type="transmembrane region" description="Helical" evidence="6">
    <location>
        <begin position="285"/>
        <end position="310"/>
    </location>
</feature>
<feature type="transmembrane region" description="Helical" evidence="6">
    <location>
        <begin position="120"/>
        <end position="142"/>
    </location>
</feature>
<dbReference type="Pfam" id="PF02133">
    <property type="entry name" value="Transp_cyt_pur"/>
    <property type="match status" value="1"/>
</dbReference>
<comment type="subcellular location">
    <subcellularLocation>
        <location evidence="1">Membrane</location>
        <topology evidence="1">Multi-pass membrane protein</topology>
    </subcellularLocation>
</comment>
<feature type="transmembrane region" description="Helical" evidence="6">
    <location>
        <begin position="246"/>
        <end position="264"/>
    </location>
</feature>
<feature type="transmembrane region" description="Helical" evidence="6">
    <location>
        <begin position="475"/>
        <end position="497"/>
    </location>
</feature>
<dbReference type="NCBIfam" id="TIGR00800">
    <property type="entry name" value="ncs1"/>
    <property type="match status" value="1"/>
</dbReference>
<comment type="caution">
    <text evidence="8">The sequence shown here is derived from an EMBL/GenBank/DDBJ whole genome shotgun (WGS) entry which is preliminary data.</text>
</comment>
<dbReference type="FunFam" id="1.10.4160.10:FF:000001">
    <property type="entry name" value="Uracil permease, putative"/>
    <property type="match status" value="1"/>
</dbReference>
<dbReference type="AlphaFoldDB" id="A0A8S2NQP8"/>
<feature type="transmembrane region" description="Helical" evidence="6">
    <location>
        <begin position="370"/>
        <end position="388"/>
    </location>
</feature>
<protein>
    <submittedName>
        <fullName evidence="8">Uncharacterized protein</fullName>
    </submittedName>
</protein>